<dbReference type="GeneID" id="92279567"/>
<evidence type="ECO:0000256" key="2">
    <source>
        <dbReference type="ARBA" id="ARBA00005709"/>
    </source>
</evidence>
<evidence type="ECO:0000256" key="5">
    <source>
        <dbReference type="RuleBase" id="RU362073"/>
    </source>
</evidence>
<keyword evidence="9" id="KW-0966">Cell projection</keyword>
<feature type="domain" description="Flagellin N-terminal" evidence="7">
    <location>
        <begin position="5"/>
        <end position="140"/>
    </location>
</feature>
<dbReference type="PRINTS" id="PR00207">
    <property type="entry name" value="FLAGELLIN"/>
</dbReference>
<dbReference type="Pfam" id="PF00669">
    <property type="entry name" value="Flagellin_N"/>
    <property type="match status" value="1"/>
</dbReference>
<dbReference type="EMBL" id="CP067099">
    <property type="protein sequence ID" value="QQO61130.1"/>
    <property type="molecule type" value="Genomic_DNA"/>
</dbReference>
<dbReference type="Gene3D" id="1.20.1330.10">
    <property type="entry name" value="f41 fragment of flagellin, N-terminal domain"/>
    <property type="match status" value="1"/>
</dbReference>
<evidence type="ECO:0000256" key="3">
    <source>
        <dbReference type="ARBA" id="ARBA00022525"/>
    </source>
</evidence>
<dbReference type="Gene3D" id="2.60.40.4390">
    <property type="match status" value="1"/>
</dbReference>
<evidence type="ECO:0000256" key="1">
    <source>
        <dbReference type="ARBA" id="ARBA00002270"/>
    </source>
</evidence>
<reference evidence="10" key="1">
    <citation type="submission" date="2021-01" db="EMBL/GenBank/DDBJ databases">
        <title>Providencia vermicola LLDRA6, a soil-borne Mn(II)-oxidizing bacterium, exploits a strategy of superoxide production coupled to hydrogen peroxide consumption to generate Mn oxides, as revealed by transcriptional up-regulation of genes for phenylacetic acid catabolism.</title>
        <authorList>
            <person name="Chen S."/>
            <person name="Ding Z."/>
            <person name="Chen J."/>
            <person name="Luo J."/>
            <person name="Ruan X."/>
            <person name="Li Z."/>
            <person name="Liao F."/>
            <person name="He J."/>
            <person name="Li D."/>
        </authorList>
    </citation>
    <scope>NUCLEOTIDE SEQUENCE [LARGE SCALE GENOMIC DNA]</scope>
    <source>
        <strain evidence="10">LLDRA6</strain>
    </source>
</reference>
<keyword evidence="10" id="KW-1185">Reference proteome</keyword>
<evidence type="ECO:0000259" key="8">
    <source>
        <dbReference type="Pfam" id="PF00700"/>
    </source>
</evidence>
<keyword evidence="6" id="KW-0175">Coiled coil</keyword>
<evidence type="ECO:0000256" key="6">
    <source>
        <dbReference type="SAM" id="Coils"/>
    </source>
</evidence>
<comment type="subcellular location">
    <subcellularLocation>
        <location evidence="5">Secreted</location>
    </subcellularLocation>
    <subcellularLocation>
        <location evidence="5">Bacterial flagellum</location>
    </subcellularLocation>
</comment>
<gene>
    <name evidence="9" type="ORF">JI723_12595</name>
</gene>
<dbReference type="InterPro" id="IPR001492">
    <property type="entry name" value="Flagellin"/>
</dbReference>
<keyword evidence="3 5" id="KW-0964">Secreted</keyword>
<sequence length="443" mass="47414">MSQVINTNILSLNTQNNLNKSQSVLGTAIERLSSGMRINSAKDDAAGQAIVNRFTANVRGLTQAARNANDGISMAQTAEGAVNEINNNLQRIRELTVQAKNGSNSESDIKSLQEEVSQRLAEIDRISAQTDFNGNKVLSKEGEMKIQIGALDNQTISLDFKKIDSSVLKIDEVDLSKKGQIGNEIKKLNETATADIAAVKYKAGTDEKLYNVKGTTNEFYVEIDKTASGGGKEYYKIDKSKIDTTSGSVDISGVTQEATAPTTATTLGTEIADGAVAIAAVPAKAAIKLDAGQELFQKLETDGSVATDKFLIKKDDQYFEVSRSDFDATSGKLSSAIVATKLDPTKAITTDIHDEPLKALDEALKTVDSMRSTLGAVQNRMESTVTNLQNTVVSLSAARSRIQDADFATEVSNMTKGQTLQQAGMAVLAQANQTTQSVLSLLR</sequence>
<comment type="similarity">
    <text evidence="2 5">Belongs to the bacterial flagellin family.</text>
</comment>
<evidence type="ECO:0000313" key="9">
    <source>
        <dbReference type="EMBL" id="QQO61130.1"/>
    </source>
</evidence>
<dbReference type="Pfam" id="PF00700">
    <property type="entry name" value="Flagellin_C"/>
    <property type="match status" value="1"/>
</dbReference>
<feature type="domain" description="Flagellin C-terminal" evidence="8">
    <location>
        <begin position="357"/>
        <end position="442"/>
    </location>
</feature>
<keyword evidence="4 5" id="KW-0975">Bacterial flagellum</keyword>
<dbReference type="Gene3D" id="6.10.10.10">
    <property type="entry name" value="Flagellar export chaperone, C-terminal domain"/>
    <property type="match status" value="1"/>
</dbReference>
<keyword evidence="9" id="KW-0969">Cilium</keyword>
<evidence type="ECO:0000256" key="4">
    <source>
        <dbReference type="ARBA" id="ARBA00023143"/>
    </source>
</evidence>
<dbReference type="InterPro" id="IPR001029">
    <property type="entry name" value="Flagellin_N"/>
</dbReference>
<evidence type="ECO:0000259" key="7">
    <source>
        <dbReference type="Pfam" id="PF00669"/>
    </source>
</evidence>
<dbReference type="PANTHER" id="PTHR42792:SF2">
    <property type="entry name" value="FLAGELLIN"/>
    <property type="match status" value="1"/>
</dbReference>
<dbReference type="NCBIfam" id="NF005294">
    <property type="entry name" value="PRK06819.1"/>
    <property type="match status" value="1"/>
</dbReference>
<feature type="coiled-coil region" evidence="6">
    <location>
        <begin position="75"/>
        <end position="129"/>
    </location>
</feature>
<organism evidence="9 10">
    <name type="scientific">Providencia manganoxydans</name>
    <dbReference type="NCBI Taxonomy" id="2923283"/>
    <lineage>
        <taxon>Bacteria</taxon>
        <taxon>Pseudomonadati</taxon>
        <taxon>Pseudomonadota</taxon>
        <taxon>Gammaproteobacteria</taxon>
        <taxon>Enterobacterales</taxon>
        <taxon>Morganellaceae</taxon>
        <taxon>Providencia</taxon>
    </lineage>
</organism>
<dbReference type="SUPFAM" id="SSF64518">
    <property type="entry name" value="Phase 1 flagellin"/>
    <property type="match status" value="1"/>
</dbReference>
<comment type="function">
    <text evidence="1 5">Flagellin is the subunit protein which polymerizes to form the filaments of bacterial flagella.</text>
</comment>
<dbReference type="InterPro" id="IPR042187">
    <property type="entry name" value="Flagellin_C_sub2"/>
</dbReference>
<dbReference type="Proteomes" id="UP000596157">
    <property type="component" value="Chromosome"/>
</dbReference>
<proteinExistence type="inferred from homology"/>
<accession>A0ABX7ABA9</accession>
<dbReference type="InterPro" id="IPR046358">
    <property type="entry name" value="Flagellin_C"/>
</dbReference>
<evidence type="ECO:0000313" key="10">
    <source>
        <dbReference type="Proteomes" id="UP000596157"/>
    </source>
</evidence>
<keyword evidence="9" id="KW-0282">Flagellum</keyword>
<protein>
    <recommendedName>
        <fullName evidence="5">Flagellin</fullName>
    </recommendedName>
</protein>
<dbReference type="Gene3D" id="6.10.280.190">
    <property type="match status" value="1"/>
</dbReference>
<dbReference type="PANTHER" id="PTHR42792">
    <property type="entry name" value="FLAGELLIN"/>
    <property type="match status" value="1"/>
</dbReference>
<dbReference type="RefSeq" id="WP_337979416.1">
    <property type="nucleotide sequence ID" value="NZ_CP067099.1"/>
</dbReference>
<name>A0ABX7ABA9_9GAMM</name>